<accession>A0ABM7G754</accession>
<keyword evidence="3" id="KW-1185">Reference proteome</keyword>
<feature type="domain" description="SnoaL-like" evidence="1">
    <location>
        <begin position="6"/>
        <end position="131"/>
    </location>
</feature>
<dbReference type="RefSeq" id="WP_261936802.1">
    <property type="nucleotide sequence ID" value="NZ_AP018818.1"/>
</dbReference>
<reference evidence="2" key="1">
    <citation type="submission" date="2018-07" db="EMBL/GenBank/DDBJ databases">
        <title>Complete genome sequence of Sphingomonas bisphenolicum strain AO1, a bisphenol A degradative bacterium isolated from Japanese farm field.</title>
        <authorList>
            <person name="Murakami M."/>
            <person name="Koh M."/>
            <person name="Koba S."/>
            <person name="Matsumura Y."/>
        </authorList>
    </citation>
    <scope>NUCLEOTIDE SEQUENCE</scope>
    <source>
        <strain evidence="2">AO1</strain>
    </source>
</reference>
<sequence length="177" mass="20157">MAYTLQQLSDMEDIRTLKHRYFRGIDTADMGLLASLFTDDISVDYRGGTYRARLSGRDNMLAFLANSFHSGVMAMHHGHMPEITLTGDDEAEGIWYLEDIFIDVENALHTVGTAIYRDRYRREAGSWHIASTEYDRVIEMVSPLDPRQQITAHHLASAGRKPAERSDISHLIEWEAA</sequence>
<dbReference type="Gene3D" id="3.10.450.50">
    <property type="match status" value="1"/>
</dbReference>
<evidence type="ECO:0000259" key="1">
    <source>
        <dbReference type="Pfam" id="PF13577"/>
    </source>
</evidence>
<gene>
    <name evidence="2" type="ORF">SBA_ch2_4200</name>
</gene>
<evidence type="ECO:0000313" key="2">
    <source>
        <dbReference type="EMBL" id="BBF71887.1"/>
    </source>
</evidence>
<dbReference type="Pfam" id="PF13577">
    <property type="entry name" value="SnoaL_4"/>
    <property type="match status" value="1"/>
</dbReference>
<dbReference type="CDD" id="cd00531">
    <property type="entry name" value="NTF2_like"/>
    <property type="match status" value="1"/>
</dbReference>
<name>A0ABM7G754_9SPHN</name>
<evidence type="ECO:0000313" key="3">
    <source>
        <dbReference type="Proteomes" id="UP001059971"/>
    </source>
</evidence>
<dbReference type="InterPro" id="IPR032710">
    <property type="entry name" value="NTF2-like_dom_sf"/>
</dbReference>
<dbReference type="InterPro" id="IPR037401">
    <property type="entry name" value="SnoaL-like"/>
</dbReference>
<dbReference type="SUPFAM" id="SSF54427">
    <property type="entry name" value="NTF2-like"/>
    <property type="match status" value="1"/>
</dbReference>
<proteinExistence type="predicted"/>
<organism evidence="2 3">
    <name type="scientific">Sphingomonas bisphenolicum</name>
    <dbReference type="NCBI Taxonomy" id="296544"/>
    <lineage>
        <taxon>Bacteria</taxon>
        <taxon>Pseudomonadati</taxon>
        <taxon>Pseudomonadota</taxon>
        <taxon>Alphaproteobacteria</taxon>
        <taxon>Sphingomonadales</taxon>
        <taxon>Sphingomonadaceae</taxon>
        <taxon>Sphingomonas</taxon>
    </lineage>
</organism>
<protein>
    <recommendedName>
        <fullName evidence="1">SnoaL-like domain-containing protein</fullName>
    </recommendedName>
</protein>
<dbReference type="EMBL" id="AP018818">
    <property type="protein sequence ID" value="BBF71887.1"/>
    <property type="molecule type" value="Genomic_DNA"/>
</dbReference>
<dbReference type="Proteomes" id="UP001059971">
    <property type="component" value="Chromosome 2"/>
</dbReference>